<evidence type="ECO:0000256" key="12">
    <source>
        <dbReference type="RuleBase" id="RU363002"/>
    </source>
</evidence>
<evidence type="ECO:0000256" key="2">
    <source>
        <dbReference type="ARBA" id="ARBA00011955"/>
    </source>
</evidence>
<dbReference type="SUPFAM" id="SSF143631">
    <property type="entry name" value="ApbE-like"/>
    <property type="match status" value="1"/>
</dbReference>
<comment type="function">
    <text evidence="12">Flavin transferase that catalyzes the transfer of the FMN moiety of FAD and its covalent binding to the hydroxyl group of a threonine residue in a target flavoprotein.</text>
</comment>
<evidence type="ECO:0000256" key="7">
    <source>
        <dbReference type="ARBA" id="ARBA00022827"/>
    </source>
</evidence>
<comment type="subcellular location">
    <subcellularLocation>
        <location evidence="12">Cell inner membrane</location>
        <topology evidence="12">Lipid-anchor</topology>
        <orientation evidence="12">Periplasmic side</orientation>
    </subcellularLocation>
</comment>
<evidence type="ECO:0000256" key="6">
    <source>
        <dbReference type="ARBA" id="ARBA00022723"/>
    </source>
</evidence>
<evidence type="ECO:0000256" key="8">
    <source>
        <dbReference type="ARBA" id="ARBA00022842"/>
    </source>
</evidence>
<keyword evidence="4 11" id="KW-0285">Flavoprotein</keyword>
<protein>
    <recommendedName>
        <fullName evidence="3 11">FAD:protein FMN transferase</fullName>
        <ecNumber evidence="2 11">2.7.1.180</ecNumber>
    </recommendedName>
    <alternativeName>
        <fullName evidence="9 11">Flavin transferase</fullName>
    </alternativeName>
</protein>
<dbReference type="PROSITE" id="PS51257">
    <property type="entry name" value="PROKAR_LIPOPROTEIN"/>
    <property type="match status" value="1"/>
</dbReference>
<dbReference type="Proteomes" id="UP000631576">
    <property type="component" value="Unassembled WGS sequence"/>
</dbReference>
<keyword evidence="7 11" id="KW-0274">FAD</keyword>
<keyword evidence="8 11" id="KW-0460">Magnesium</keyword>
<keyword evidence="6 11" id="KW-0479">Metal-binding</keyword>
<dbReference type="PIRSF" id="PIRSF006268">
    <property type="entry name" value="ApbE"/>
    <property type="match status" value="1"/>
</dbReference>
<dbReference type="InterPro" id="IPR003374">
    <property type="entry name" value="ApbE-like_sf"/>
</dbReference>
<evidence type="ECO:0000256" key="5">
    <source>
        <dbReference type="ARBA" id="ARBA00022679"/>
    </source>
</evidence>
<evidence type="ECO:0000256" key="3">
    <source>
        <dbReference type="ARBA" id="ARBA00016337"/>
    </source>
</evidence>
<feature type="signal peptide" evidence="12">
    <location>
        <begin position="1"/>
        <end position="19"/>
    </location>
</feature>
<proteinExistence type="inferred from homology"/>
<organism evidence="13 14">
    <name type="scientific">Ruminococcus hominis</name>
    <dbReference type="NCBI Taxonomy" id="2763065"/>
    <lineage>
        <taxon>Bacteria</taxon>
        <taxon>Bacillati</taxon>
        <taxon>Bacillota</taxon>
        <taxon>Clostridia</taxon>
        <taxon>Eubacteriales</taxon>
        <taxon>Oscillospiraceae</taxon>
        <taxon>Ruminococcus</taxon>
    </lineage>
</organism>
<keyword evidence="5 11" id="KW-0808">Transferase</keyword>
<dbReference type="GO" id="GO:0016740">
    <property type="term" value="F:transferase activity"/>
    <property type="evidence" value="ECO:0007669"/>
    <property type="project" value="UniProtKB-KW"/>
</dbReference>
<dbReference type="RefSeq" id="WP_186864870.1">
    <property type="nucleotide sequence ID" value="NZ_JACOPE010000001.1"/>
</dbReference>
<keyword evidence="12" id="KW-0997">Cell inner membrane</keyword>
<evidence type="ECO:0000313" key="14">
    <source>
        <dbReference type="Proteomes" id="UP000631576"/>
    </source>
</evidence>
<comment type="catalytic activity">
    <reaction evidence="10 11 12">
        <text>L-threonyl-[protein] + FAD = FMN-L-threonyl-[protein] + AMP + H(+)</text>
        <dbReference type="Rhea" id="RHEA:36847"/>
        <dbReference type="Rhea" id="RHEA-COMP:11060"/>
        <dbReference type="Rhea" id="RHEA-COMP:11061"/>
        <dbReference type="ChEBI" id="CHEBI:15378"/>
        <dbReference type="ChEBI" id="CHEBI:30013"/>
        <dbReference type="ChEBI" id="CHEBI:57692"/>
        <dbReference type="ChEBI" id="CHEBI:74257"/>
        <dbReference type="ChEBI" id="CHEBI:456215"/>
        <dbReference type="EC" id="2.7.1.180"/>
    </reaction>
</comment>
<dbReference type="PANTHER" id="PTHR30040">
    <property type="entry name" value="THIAMINE BIOSYNTHESIS LIPOPROTEIN APBE"/>
    <property type="match status" value="1"/>
</dbReference>
<dbReference type="PANTHER" id="PTHR30040:SF2">
    <property type="entry name" value="FAD:PROTEIN FMN TRANSFERASE"/>
    <property type="match status" value="1"/>
</dbReference>
<gene>
    <name evidence="13" type="ORF">H8S40_06350</name>
</gene>
<reference evidence="13 14" key="1">
    <citation type="submission" date="2020-08" db="EMBL/GenBank/DDBJ databases">
        <title>Genome public.</title>
        <authorList>
            <person name="Liu C."/>
            <person name="Sun Q."/>
        </authorList>
    </citation>
    <scope>NUCLEOTIDE SEQUENCE [LARGE SCALE GENOMIC DNA]</scope>
    <source>
        <strain evidence="13 14">NSJ-13</strain>
    </source>
</reference>
<comment type="similarity">
    <text evidence="11 12">Belongs to the ApbE family.</text>
</comment>
<dbReference type="Gene3D" id="3.10.520.10">
    <property type="entry name" value="ApbE-like domains"/>
    <property type="match status" value="1"/>
</dbReference>
<evidence type="ECO:0000313" key="13">
    <source>
        <dbReference type="EMBL" id="MBC5683190.1"/>
    </source>
</evidence>
<dbReference type="EMBL" id="JACOPE010000001">
    <property type="protein sequence ID" value="MBC5683190.1"/>
    <property type="molecule type" value="Genomic_DNA"/>
</dbReference>
<name>A0ABR7G6X8_9FIRM</name>
<feature type="chain" id="PRO_5044966864" description="FAD:protein FMN transferase" evidence="12">
    <location>
        <begin position="20"/>
        <end position="322"/>
    </location>
</feature>
<evidence type="ECO:0000256" key="9">
    <source>
        <dbReference type="ARBA" id="ARBA00031306"/>
    </source>
</evidence>
<evidence type="ECO:0000256" key="4">
    <source>
        <dbReference type="ARBA" id="ARBA00022630"/>
    </source>
</evidence>
<keyword evidence="12" id="KW-0732">Signal</keyword>
<evidence type="ECO:0000256" key="11">
    <source>
        <dbReference type="PIRNR" id="PIRNR006268"/>
    </source>
</evidence>
<evidence type="ECO:0000256" key="10">
    <source>
        <dbReference type="ARBA" id="ARBA00048540"/>
    </source>
</evidence>
<dbReference type="Pfam" id="PF02424">
    <property type="entry name" value="ApbE"/>
    <property type="match status" value="1"/>
</dbReference>
<dbReference type="EC" id="2.7.1.180" evidence="2 11"/>
<accession>A0ABR7G6X8</accession>
<keyword evidence="12" id="KW-0472">Membrane</keyword>
<dbReference type="InterPro" id="IPR024932">
    <property type="entry name" value="ApbE"/>
</dbReference>
<evidence type="ECO:0000256" key="1">
    <source>
        <dbReference type="ARBA" id="ARBA00001946"/>
    </source>
</evidence>
<keyword evidence="12" id="KW-1003">Cell membrane</keyword>
<comment type="caution">
    <text evidence="13">The sequence shown here is derived from an EMBL/GenBank/DDBJ whole genome shotgun (WGS) entry which is preliminary data.</text>
</comment>
<sequence>MKKYIALLLTFFTFCSIFGCTSQKKEELIQVSGVYFDTVIQIQAWNADPDVLENCKEMCQEYENKFSTEIPTSEIAQINSAHGNPVNVSDETIDILKTALYYCKLSNGKFDITIAPVSKLWDFNGEHSGTLPNSEDISNALTHVGYQNIVLNGNSVTLLDPEAQIDLGGIAKGYIADRLKEYLLSMNVHHALINLGGNILAVGNRYDGQPFHIGIQKPFDKQNEPITQLEITDRSVVSSGNYERYFKVGDTIYHHILDTSTGYPCQNDLYQVTIISDNSVDGDALSTTCYALGYEDASKLIKQLDNIKAIFITSDYKLLTVE</sequence>
<comment type="cofactor">
    <cofactor evidence="1 12">
        <name>Mg(2+)</name>
        <dbReference type="ChEBI" id="CHEBI:18420"/>
    </cofactor>
</comment>
<keyword evidence="14" id="KW-1185">Reference proteome</keyword>
<keyword evidence="12" id="KW-0449">Lipoprotein</keyword>